<dbReference type="AlphaFoldDB" id="A0A8H6WLX4"/>
<feature type="compositionally biased region" description="Low complexity" evidence="1">
    <location>
        <begin position="220"/>
        <end position="239"/>
    </location>
</feature>
<gene>
    <name evidence="2" type="ORF">HMN09_00128400</name>
</gene>
<dbReference type="OrthoDB" id="3061869at2759"/>
<dbReference type="EMBL" id="JACAZE010000001">
    <property type="protein sequence ID" value="KAF7323474.1"/>
    <property type="molecule type" value="Genomic_DNA"/>
</dbReference>
<comment type="caution">
    <text evidence="2">The sequence shown here is derived from an EMBL/GenBank/DDBJ whole genome shotgun (WGS) entry which is preliminary data.</text>
</comment>
<feature type="compositionally biased region" description="Polar residues" evidence="1">
    <location>
        <begin position="282"/>
        <end position="293"/>
    </location>
</feature>
<evidence type="ECO:0000313" key="2">
    <source>
        <dbReference type="EMBL" id="KAF7323474.1"/>
    </source>
</evidence>
<feature type="region of interest" description="Disordered" evidence="1">
    <location>
        <begin position="47"/>
        <end position="404"/>
    </location>
</feature>
<sequence>MPPPTDDQPIATAPGFQYEPLRASVLDVFEQLGAFDEDSGLVEWMFPDVHEEKQRRRPRVKLTEMFDEEPEPEETPRKSRLTSRFFGIRSRSRSKSQTRGKKENKDKGTTPPKSKKTSRSSPNLRKDKETLTDGPLTDSPEPPPMPPRRMSIFQRKPPPTQDEAAPRPSISDEEWQQITMTGSIADYETANPFISVHSNSPPSSTRKSNDSASTTTTPKRSGPFSRFTSSFTRSTPASPTREHAQSPLSRRTPPTSDPATPTQASTSGPMQPSGSLDPEVASTHSNASTSTLQAVPAPPSPEDSTTNRVPLPPQDDDRLETTSQIDHVRMSLSDISEGEGSETAASVKNAGSHRAPTPEEPDHQELDSSSGSEDDYGVPLEKQRNLDADIEVATDDTHTSSVTQ</sequence>
<organism evidence="2 3">
    <name type="scientific">Mycena chlorophos</name>
    <name type="common">Agaric fungus</name>
    <name type="synonym">Agaricus chlorophos</name>
    <dbReference type="NCBI Taxonomy" id="658473"/>
    <lineage>
        <taxon>Eukaryota</taxon>
        <taxon>Fungi</taxon>
        <taxon>Dikarya</taxon>
        <taxon>Basidiomycota</taxon>
        <taxon>Agaricomycotina</taxon>
        <taxon>Agaricomycetes</taxon>
        <taxon>Agaricomycetidae</taxon>
        <taxon>Agaricales</taxon>
        <taxon>Marasmiineae</taxon>
        <taxon>Mycenaceae</taxon>
        <taxon>Mycena</taxon>
    </lineage>
</organism>
<evidence type="ECO:0000313" key="3">
    <source>
        <dbReference type="Proteomes" id="UP000613580"/>
    </source>
</evidence>
<feature type="compositionally biased region" description="Basic and acidic residues" evidence="1">
    <location>
        <begin position="356"/>
        <end position="366"/>
    </location>
</feature>
<dbReference type="Proteomes" id="UP000613580">
    <property type="component" value="Unassembled WGS sequence"/>
</dbReference>
<feature type="compositionally biased region" description="Basic residues" evidence="1">
    <location>
        <begin position="90"/>
        <end position="99"/>
    </location>
</feature>
<name>A0A8H6WLX4_MYCCL</name>
<feature type="compositionally biased region" description="Polar residues" evidence="1">
    <location>
        <begin position="246"/>
        <end position="274"/>
    </location>
</feature>
<keyword evidence="3" id="KW-1185">Reference proteome</keyword>
<protein>
    <submittedName>
        <fullName evidence="2">Uncharacterized protein</fullName>
    </submittedName>
</protein>
<feature type="compositionally biased region" description="Polar residues" evidence="1">
    <location>
        <begin position="196"/>
        <end position="219"/>
    </location>
</feature>
<proteinExistence type="predicted"/>
<accession>A0A8H6WLX4</accession>
<evidence type="ECO:0000256" key="1">
    <source>
        <dbReference type="SAM" id="MobiDB-lite"/>
    </source>
</evidence>
<reference evidence="2" key="1">
    <citation type="submission" date="2020-05" db="EMBL/GenBank/DDBJ databases">
        <title>Mycena genomes resolve the evolution of fungal bioluminescence.</title>
        <authorList>
            <person name="Tsai I.J."/>
        </authorList>
    </citation>
    <scope>NUCLEOTIDE SEQUENCE</scope>
    <source>
        <strain evidence="2">110903Hualien_Pintung</strain>
    </source>
</reference>